<name>A0A6G9Z117_9NOCA</name>
<gene>
    <name evidence="1" type="ORF">F6W96_13820</name>
</gene>
<sequence>MSYPVDQLPDLGPLGGHWTLVTVRDAAYGYLVRVGQAHLPGIEWPYQPHECPIDRGSWYLDDTLLICDGCGTDGT</sequence>
<dbReference type="EMBL" id="CP046173">
    <property type="protein sequence ID" value="QIS19208.1"/>
    <property type="molecule type" value="Genomic_DNA"/>
</dbReference>
<organism evidence="1 2">
    <name type="scientific">Nocardia terpenica</name>
    <dbReference type="NCBI Taxonomy" id="455432"/>
    <lineage>
        <taxon>Bacteria</taxon>
        <taxon>Bacillati</taxon>
        <taxon>Actinomycetota</taxon>
        <taxon>Actinomycetes</taxon>
        <taxon>Mycobacteriales</taxon>
        <taxon>Nocardiaceae</taxon>
        <taxon>Nocardia</taxon>
    </lineage>
</organism>
<proteinExistence type="predicted"/>
<dbReference type="Proteomes" id="UP000500953">
    <property type="component" value="Chromosome"/>
</dbReference>
<evidence type="ECO:0000313" key="2">
    <source>
        <dbReference type="Proteomes" id="UP000500953"/>
    </source>
</evidence>
<dbReference type="AlphaFoldDB" id="A0A6G9Z117"/>
<reference evidence="1 2" key="1">
    <citation type="journal article" date="2019" name="ACS Chem. Biol.">
        <title>Identification and Mobilization of a Cryptic Antibiotic Biosynthesis Gene Locus from a Human-Pathogenic Nocardia Isolate.</title>
        <authorList>
            <person name="Herisse M."/>
            <person name="Ishida K."/>
            <person name="Porter J.L."/>
            <person name="Howden B."/>
            <person name="Hertweck C."/>
            <person name="Stinear T.P."/>
            <person name="Pidot S.J."/>
        </authorList>
    </citation>
    <scope>NUCLEOTIDE SEQUENCE [LARGE SCALE GENOMIC DNA]</scope>
    <source>
        <strain evidence="1 2">AUSMDU00012715</strain>
    </source>
</reference>
<accession>A0A6G9Z117</accession>
<protein>
    <submittedName>
        <fullName evidence="1">Uncharacterized protein</fullName>
    </submittedName>
</protein>
<dbReference type="RefSeq" id="WP_167486502.1">
    <property type="nucleotide sequence ID" value="NZ_CP046173.1"/>
</dbReference>
<evidence type="ECO:0000313" key="1">
    <source>
        <dbReference type="EMBL" id="QIS19208.1"/>
    </source>
</evidence>